<dbReference type="PANTHER" id="PTHR32089:SF112">
    <property type="entry name" value="LYSOZYME-LIKE PROTEIN-RELATED"/>
    <property type="match status" value="1"/>
</dbReference>
<keyword evidence="6" id="KW-0472">Membrane</keyword>
<dbReference type="PRINTS" id="PR00260">
    <property type="entry name" value="CHEMTRNSDUCR"/>
</dbReference>
<dbReference type="InterPro" id="IPR004090">
    <property type="entry name" value="Chemotax_Me-accpt_rcpt"/>
</dbReference>
<comment type="similarity">
    <text evidence="2">Belongs to the methyl-accepting chemotaxis (MCP) protein family.</text>
</comment>
<feature type="region of interest" description="Disordered" evidence="5">
    <location>
        <begin position="384"/>
        <end position="414"/>
    </location>
</feature>
<feature type="coiled-coil region" evidence="4">
    <location>
        <begin position="272"/>
        <end position="309"/>
    </location>
</feature>
<keyword evidence="1 3" id="KW-0807">Transducer</keyword>
<feature type="transmembrane region" description="Helical" evidence="6">
    <location>
        <begin position="46"/>
        <end position="66"/>
    </location>
</feature>
<feature type="compositionally biased region" description="Basic and acidic residues" evidence="5">
    <location>
        <begin position="384"/>
        <end position="394"/>
    </location>
</feature>
<comment type="caution">
    <text evidence="8">The sequence shown here is derived from an EMBL/GenBank/DDBJ whole genome shotgun (WGS) entry which is preliminary data.</text>
</comment>
<dbReference type="InterPro" id="IPR004089">
    <property type="entry name" value="MCPsignal_dom"/>
</dbReference>
<evidence type="ECO:0000313" key="9">
    <source>
        <dbReference type="Proteomes" id="UP000177122"/>
    </source>
</evidence>
<proteinExistence type="inferred from homology"/>
<sequence>MATVSSFFTSATGARKVTIQLLFGIVVPIILVAFTGYLYGTHALNFGIALILFLGLMAFSLFLATMNLRWLFIPLRNAGDQISQAGSSLAATSQQVAAAAQNNAGIAEQVAQGAVTQSTQAESIARSIAELAGGAHEMLVTAEEASLMAKEVSQVTQQAGAKGEQSQKSLDQIRKMTTDTAVIARTTGNRSREIRTIVDTITKIAEQTNLLSLNAAIEAARAGDAGRGFSVVADEIRKLAEQSAGAAEEIKGQVEIMLLQIGDTVLAAEKGLEHADENAKVVNESLVDLQNMSGAIQKLSARIKEISERTEKQTTLVKHIAESMDAIASVAVQNSESSEQLSASAQQQSAANQQVAAAAQQLQALAIDFQRLTGGIYSALRSNTHHEQLSERGKKPITAYVLENEHDADTDRGD</sequence>
<dbReference type="GO" id="GO:0007165">
    <property type="term" value="P:signal transduction"/>
    <property type="evidence" value="ECO:0007669"/>
    <property type="project" value="UniProtKB-KW"/>
</dbReference>
<name>A0A1G2CVK3_9BACT</name>
<evidence type="ECO:0000256" key="1">
    <source>
        <dbReference type="ARBA" id="ARBA00023224"/>
    </source>
</evidence>
<evidence type="ECO:0000313" key="8">
    <source>
        <dbReference type="EMBL" id="OGZ04691.1"/>
    </source>
</evidence>
<dbReference type="Gene3D" id="1.10.287.950">
    <property type="entry name" value="Methyl-accepting chemotaxis protein"/>
    <property type="match status" value="1"/>
</dbReference>
<evidence type="ECO:0000256" key="3">
    <source>
        <dbReference type="PROSITE-ProRule" id="PRU00284"/>
    </source>
</evidence>
<organism evidence="8 9">
    <name type="scientific">Candidatus Lloydbacteria bacterium RIFCSPHIGHO2_01_FULL_49_22</name>
    <dbReference type="NCBI Taxonomy" id="1798658"/>
    <lineage>
        <taxon>Bacteria</taxon>
        <taxon>Candidatus Lloydiibacteriota</taxon>
    </lineage>
</organism>
<dbReference type="SMART" id="SM00283">
    <property type="entry name" value="MA"/>
    <property type="match status" value="1"/>
</dbReference>
<keyword evidence="6" id="KW-0812">Transmembrane</keyword>
<reference evidence="8 9" key="1">
    <citation type="journal article" date="2016" name="Nat. Commun.">
        <title>Thousands of microbial genomes shed light on interconnected biogeochemical processes in an aquifer system.</title>
        <authorList>
            <person name="Anantharaman K."/>
            <person name="Brown C.T."/>
            <person name="Hug L.A."/>
            <person name="Sharon I."/>
            <person name="Castelle C.J."/>
            <person name="Probst A.J."/>
            <person name="Thomas B.C."/>
            <person name="Singh A."/>
            <person name="Wilkins M.J."/>
            <person name="Karaoz U."/>
            <person name="Brodie E.L."/>
            <person name="Williams K.H."/>
            <person name="Hubbard S.S."/>
            <person name="Banfield J.F."/>
        </authorList>
    </citation>
    <scope>NUCLEOTIDE SEQUENCE [LARGE SCALE GENOMIC DNA]</scope>
</reference>
<gene>
    <name evidence="8" type="ORF">A2845_05355</name>
</gene>
<evidence type="ECO:0000256" key="2">
    <source>
        <dbReference type="ARBA" id="ARBA00029447"/>
    </source>
</evidence>
<dbReference type="GO" id="GO:0004888">
    <property type="term" value="F:transmembrane signaling receptor activity"/>
    <property type="evidence" value="ECO:0007669"/>
    <property type="project" value="InterPro"/>
</dbReference>
<dbReference type="GO" id="GO:0016020">
    <property type="term" value="C:membrane"/>
    <property type="evidence" value="ECO:0007669"/>
    <property type="project" value="InterPro"/>
</dbReference>
<dbReference type="GO" id="GO:0006935">
    <property type="term" value="P:chemotaxis"/>
    <property type="evidence" value="ECO:0007669"/>
    <property type="project" value="InterPro"/>
</dbReference>
<accession>A0A1G2CVK3</accession>
<dbReference type="Pfam" id="PF00015">
    <property type="entry name" value="MCPsignal"/>
    <property type="match status" value="1"/>
</dbReference>
<dbReference type="PANTHER" id="PTHR32089">
    <property type="entry name" value="METHYL-ACCEPTING CHEMOTAXIS PROTEIN MCPB"/>
    <property type="match status" value="1"/>
</dbReference>
<protein>
    <recommendedName>
        <fullName evidence="7">Methyl-accepting transducer domain-containing protein</fullName>
    </recommendedName>
</protein>
<feature type="compositionally biased region" description="Basic and acidic residues" evidence="5">
    <location>
        <begin position="403"/>
        <end position="414"/>
    </location>
</feature>
<dbReference type="PROSITE" id="PS50111">
    <property type="entry name" value="CHEMOTAXIS_TRANSDUC_2"/>
    <property type="match status" value="1"/>
</dbReference>
<evidence type="ECO:0000256" key="5">
    <source>
        <dbReference type="SAM" id="MobiDB-lite"/>
    </source>
</evidence>
<evidence type="ECO:0000256" key="6">
    <source>
        <dbReference type="SAM" id="Phobius"/>
    </source>
</evidence>
<dbReference type="SUPFAM" id="SSF58104">
    <property type="entry name" value="Methyl-accepting chemotaxis protein (MCP) signaling domain"/>
    <property type="match status" value="1"/>
</dbReference>
<feature type="transmembrane region" description="Helical" evidence="6">
    <location>
        <begin position="21"/>
        <end position="40"/>
    </location>
</feature>
<dbReference type="EMBL" id="MHLI01000022">
    <property type="protein sequence ID" value="OGZ04691.1"/>
    <property type="molecule type" value="Genomic_DNA"/>
</dbReference>
<evidence type="ECO:0000259" key="7">
    <source>
        <dbReference type="PROSITE" id="PS50111"/>
    </source>
</evidence>
<dbReference type="Proteomes" id="UP000177122">
    <property type="component" value="Unassembled WGS sequence"/>
</dbReference>
<keyword evidence="6" id="KW-1133">Transmembrane helix</keyword>
<dbReference type="AlphaFoldDB" id="A0A1G2CVK3"/>
<evidence type="ECO:0000256" key="4">
    <source>
        <dbReference type="SAM" id="Coils"/>
    </source>
</evidence>
<keyword evidence="4" id="KW-0175">Coiled coil</keyword>
<feature type="domain" description="Methyl-accepting transducer" evidence="7">
    <location>
        <begin position="92"/>
        <end position="328"/>
    </location>
</feature>